<dbReference type="SUPFAM" id="SSF53474">
    <property type="entry name" value="alpha/beta-Hydrolases"/>
    <property type="match status" value="1"/>
</dbReference>
<sequence length="373" mass="40658">MAETASGATTSVLRTPAELVDRIRRDVARNALRARNGIRVVTGAGRPETGLTPKDTVWEQGSATMWRYRSDRVTQGPPLLIVFSLVSQSYILDLVPGNSFVEHLRDDGFDVFLVDWGTAGERESRNGLEDYAERLIPEVLDRVCDLTGSPDVALVGYCFGGLLTLMAAAADPELPLASLTTIATPVDFTDAGVLTDALGSGDLSVDEALDEEGNVPPHVLLQYFRLMKPTAELAQYANILDRLLDDDKVAAHQLMTGWATDHVPFPGRTARQVVDLLVGDNSLLEDTFRLDGRPVSLRDIRVPYLNVVAARDHIVPPASARPALDLVGSEDKQELLLDAGHIGLAVGRKAHQVTIPQISEFLRARSRPVEETR</sequence>
<dbReference type="EC" id="2.3.1.-" evidence="2"/>
<dbReference type="InterPro" id="IPR000073">
    <property type="entry name" value="AB_hydrolase_1"/>
</dbReference>
<dbReference type="Gene3D" id="3.40.50.1820">
    <property type="entry name" value="alpha/beta hydrolase"/>
    <property type="match status" value="1"/>
</dbReference>
<gene>
    <name evidence="2" type="ORF">J2S63_002824</name>
</gene>
<feature type="domain" description="AB hydrolase-1" evidence="1">
    <location>
        <begin position="100"/>
        <end position="344"/>
    </location>
</feature>
<evidence type="ECO:0000313" key="2">
    <source>
        <dbReference type="EMBL" id="MDR7363271.1"/>
    </source>
</evidence>
<name>A0ABU2BXY4_9ACTN</name>
<dbReference type="RefSeq" id="WP_310303491.1">
    <property type="nucleotide sequence ID" value="NZ_BAAAPS010000003.1"/>
</dbReference>
<dbReference type="Pfam" id="PF00561">
    <property type="entry name" value="Abhydrolase_1"/>
    <property type="match status" value="1"/>
</dbReference>
<accession>A0ABU2BXY4</accession>
<proteinExistence type="predicted"/>
<keyword evidence="2" id="KW-0808">Transferase</keyword>
<dbReference type="InterPro" id="IPR051321">
    <property type="entry name" value="PHA/PHB_synthase"/>
</dbReference>
<organism evidence="2 3">
    <name type="scientific">Nocardioides marmoribigeumensis</name>
    <dbReference type="NCBI Taxonomy" id="433649"/>
    <lineage>
        <taxon>Bacteria</taxon>
        <taxon>Bacillati</taxon>
        <taxon>Actinomycetota</taxon>
        <taxon>Actinomycetes</taxon>
        <taxon>Propionibacteriales</taxon>
        <taxon>Nocardioidaceae</taxon>
        <taxon>Nocardioides</taxon>
    </lineage>
</organism>
<evidence type="ECO:0000313" key="3">
    <source>
        <dbReference type="Proteomes" id="UP001183648"/>
    </source>
</evidence>
<dbReference type="PANTHER" id="PTHR36837">
    <property type="entry name" value="POLY(3-HYDROXYALKANOATE) POLYMERASE SUBUNIT PHAC"/>
    <property type="match status" value="1"/>
</dbReference>
<protein>
    <submittedName>
        <fullName evidence="2">Polyhydroxyalkanoate synthase</fullName>
        <ecNumber evidence="2">2.3.1.-</ecNumber>
    </submittedName>
</protein>
<keyword evidence="3" id="KW-1185">Reference proteome</keyword>
<dbReference type="Proteomes" id="UP001183648">
    <property type="component" value="Unassembled WGS sequence"/>
</dbReference>
<dbReference type="EMBL" id="JAVDYG010000001">
    <property type="protein sequence ID" value="MDR7363271.1"/>
    <property type="molecule type" value="Genomic_DNA"/>
</dbReference>
<comment type="caution">
    <text evidence="2">The sequence shown here is derived from an EMBL/GenBank/DDBJ whole genome shotgun (WGS) entry which is preliminary data.</text>
</comment>
<keyword evidence="2" id="KW-0012">Acyltransferase</keyword>
<dbReference type="GO" id="GO:0016746">
    <property type="term" value="F:acyltransferase activity"/>
    <property type="evidence" value="ECO:0007669"/>
    <property type="project" value="UniProtKB-KW"/>
</dbReference>
<reference evidence="2 3" key="1">
    <citation type="submission" date="2023-07" db="EMBL/GenBank/DDBJ databases">
        <title>Sequencing the genomes of 1000 actinobacteria strains.</title>
        <authorList>
            <person name="Klenk H.-P."/>
        </authorList>
    </citation>
    <scope>NUCLEOTIDE SEQUENCE [LARGE SCALE GENOMIC DNA]</scope>
    <source>
        <strain evidence="2 3">DSM 19426</strain>
    </source>
</reference>
<evidence type="ECO:0000259" key="1">
    <source>
        <dbReference type="Pfam" id="PF00561"/>
    </source>
</evidence>
<dbReference type="PANTHER" id="PTHR36837:SF2">
    <property type="entry name" value="POLY(3-HYDROXYALKANOATE) POLYMERASE SUBUNIT PHAC"/>
    <property type="match status" value="1"/>
</dbReference>
<dbReference type="InterPro" id="IPR029058">
    <property type="entry name" value="AB_hydrolase_fold"/>
</dbReference>